<dbReference type="EnsemblMetazoa" id="CapteT214993">
    <property type="protein sequence ID" value="CapteP214993"/>
    <property type="gene ID" value="CapteG214993"/>
</dbReference>
<organism evidence="2">
    <name type="scientific">Capitella teleta</name>
    <name type="common">Polychaete worm</name>
    <dbReference type="NCBI Taxonomy" id="283909"/>
    <lineage>
        <taxon>Eukaryota</taxon>
        <taxon>Metazoa</taxon>
        <taxon>Spiralia</taxon>
        <taxon>Lophotrochozoa</taxon>
        <taxon>Annelida</taxon>
        <taxon>Polychaeta</taxon>
        <taxon>Sedentaria</taxon>
        <taxon>Scolecida</taxon>
        <taxon>Capitellidae</taxon>
        <taxon>Capitella</taxon>
    </lineage>
</organism>
<reference evidence="4" key="1">
    <citation type="submission" date="2012-12" db="EMBL/GenBank/DDBJ databases">
        <authorList>
            <person name="Hellsten U."/>
            <person name="Grimwood J."/>
            <person name="Chapman J.A."/>
            <person name="Shapiro H."/>
            <person name="Aerts A."/>
            <person name="Otillar R.P."/>
            <person name="Terry A.Y."/>
            <person name="Boore J.L."/>
            <person name="Simakov O."/>
            <person name="Marletaz F."/>
            <person name="Cho S.-J."/>
            <person name="Edsinger-Gonzales E."/>
            <person name="Havlak P."/>
            <person name="Kuo D.-H."/>
            <person name="Larsson T."/>
            <person name="Lv J."/>
            <person name="Arendt D."/>
            <person name="Savage R."/>
            <person name="Osoegawa K."/>
            <person name="de Jong P."/>
            <person name="Lindberg D.R."/>
            <person name="Seaver E.C."/>
            <person name="Weisblat D.A."/>
            <person name="Putnam N.H."/>
            <person name="Grigoriev I.V."/>
            <person name="Rokhsar D.S."/>
        </authorList>
    </citation>
    <scope>NUCLEOTIDE SEQUENCE</scope>
    <source>
        <strain evidence="4">I ESC-2004</strain>
    </source>
</reference>
<evidence type="ECO:0000313" key="4">
    <source>
        <dbReference type="Proteomes" id="UP000014760"/>
    </source>
</evidence>
<sequence length="241" mass="26619">MSLKQPLTLAASSTADKDEDDRETTQRRLEVITGHYYVTSSVFTSDILLAKFNTPKIIREGKPRRRSDACVRIVLCISYDSSVNNALFILSIDGQANSRDGSGSSFLLMGKSVLNPLWEADECEKWVGLSESTASNWAEERTSPMTNQRRLSSLPPVNEGFTLGMAKVNGYNTQNCNGGGGGVCNSSSMPSKASGYVAGIPESSQPYTKWDADRDEVEVDYKQVITHCLRSQFRLNCQKFF</sequence>
<protein>
    <submittedName>
        <fullName evidence="2 3">Uncharacterized protein</fullName>
    </submittedName>
</protein>
<evidence type="ECO:0000313" key="2">
    <source>
        <dbReference type="EMBL" id="ELT92133.1"/>
    </source>
</evidence>
<feature type="region of interest" description="Disordered" evidence="1">
    <location>
        <begin position="1"/>
        <end position="24"/>
    </location>
</feature>
<dbReference type="HOGENOM" id="CLU_1152700_0_0_1"/>
<evidence type="ECO:0000313" key="3">
    <source>
        <dbReference type="EnsemblMetazoa" id="CapteP214993"/>
    </source>
</evidence>
<dbReference type="EMBL" id="KB310235">
    <property type="protein sequence ID" value="ELT92133.1"/>
    <property type="molecule type" value="Genomic_DNA"/>
</dbReference>
<reference evidence="3" key="3">
    <citation type="submission" date="2015-06" db="UniProtKB">
        <authorList>
            <consortium name="EnsemblMetazoa"/>
        </authorList>
    </citation>
    <scope>IDENTIFICATION</scope>
</reference>
<name>R7TED7_CAPTE</name>
<reference evidence="2 4" key="2">
    <citation type="journal article" date="2013" name="Nature">
        <title>Insights into bilaterian evolution from three spiralian genomes.</title>
        <authorList>
            <person name="Simakov O."/>
            <person name="Marletaz F."/>
            <person name="Cho S.J."/>
            <person name="Edsinger-Gonzales E."/>
            <person name="Havlak P."/>
            <person name="Hellsten U."/>
            <person name="Kuo D.H."/>
            <person name="Larsson T."/>
            <person name="Lv J."/>
            <person name="Arendt D."/>
            <person name="Savage R."/>
            <person name="Osoegawa K."/>
            <person name="de Jong P."/>
            <person name="Grimwood J."/>
            <person name="Chapman J.A."/>
            <person name="Shapiro H."/>
            <person name="Aerts A."/>
            <person name="Otillar R.P."/>
            <person name="Terry A.Y."/>
            <person name="Boore J.L."/>
            <person name="Grigoriev I.V."/>
            <person name="Lindberg D.R."/>
            <person name="Seaver E.C."/>
            <person name="Weisblat D.A."/>
            <person name="Putnam N.H."/>
            <person name="Rokhsar D.S."/>
        </authorList>
    </citation>
    <scope>NUCLEOTIDE SEQUENCE</scope>
    <source>
        <strain evidence="2 4">I ESC-2004</strain>
    </source>
</reference>
<keyword evidence="4" id="KW-1185">Reference proteome</keyword>
<dbReference type="EMBL" id="AMQN01002869">
    <property type="status" value="NOT_ANNOTATED_CDS"/>
    <property type="molecule type" value="Genomic_DNA"/>
</dbReference>
<gene>
    <name evidence="2" type="ORF">CAPTEDRAFT_214993</name>
</gene>
<dbReference type="Proteomes" id="UP000014760">
    <property type="component" value="Unassembled WGS sequence"/>
</dbReference>
<accession>R7TED7</accession>
<proteinExistence type="predicted"/>
<evidence type="ECO:0000256" key="1">
    <source>
        <dbReference type="SAM" id="MobiDB-lite"/>
    </source>
</evidence>
<dbReference type="AlphaFoldDB" id="R7TED7"/>